<protein>
    <submittedName>
        <fullName evidence="1">Uncharacterized protein</fullName>
    </submittedName>
</protein>
<dbReference type="EMBL" id="NCVQ01000009">
    <property type="protein sequence ID" value="PWZ11713.1"/>
    <property type="molecule type" value="Genomic_DNA"/>
</dbReference>
<name>A0A3L6DUA9_MAIZE</name>
<proteinExistence type="predicted"/>
<organism evidence="1">
    <name type="scientific">Zea mays</name>
    <name type="common">Maize</name>
    <dbReference type="NCBI Taxonomy" id="4577"/>
    <lineage>
        <taxon>Eukaryota</taxon>
        <taxon>Viridiplantae</taxon>
        <taxon>Streptophyta</taxon>
        <taxon>Embryophyta</taxon>
        <taxon>Tracheophyta</taxon>
        <taxon>Spermatophyta</taxon>
        <taxon>Magnoliopsida</taxon>
        <taxon>Liliopsida</taxon>
        <taxon>Poales</taxon>
        <taxon>Poaceae</taxon>
        <taxon>PACMAD clade</taxon>
        <taxon>Panicoideae</taxon>
        <taxon>Andropogonodae</taxon>
        <taxon>Andropogoneae</taxon>
        <taxon>Tripsacinae</taxon>
        <taxon>Zea</taxon>
    </lineage>
</organism>
<evidence type="ECO:0000313" key="1">
    <source>
        <dbReference type="EMBL" id="PWZ11713.1"/>
    </source>
</evidence>
<accession>A0A3L6DUA9</accession>
<dbReference type="AlphaFoldDB" id="A0A3L6DUA9"/>
<comment type="caution">
    <text evidence="1">The sequence shown here is derived from an EMBL/GenBank/DDBJ whole genome shotgun (WGS) entry which is preliminary data.</text>
</comment>
<gene>
    <name evidence="1" type="ORF">Zm00014a_039762</name>
</gene>
<reference evidence="1" key="1">
    <citation type="journal article" date="2018" name="Nat. Genet.">
        <title>Extensive intraspecific gene order and gene structural variations between Mo17 and other maize genomes.</title>
        <authorList>
            <person name="Sun S."/>
            <person name="Zhou Y."/>
            <person name="Chen J."/>
            <person name="Shi J."/>
            <person name="Zhao H."/>
            <person name="Zhao H."/>
            <person name="Song W."/>
            <person name="Zhang M."/>
            <person name="Cui Y."/>
            <person name="Dong X."/>
            <person name="Liu H."/>
            <person name="Ma X."/>
            <person name="Jiao Y."/>
            <person name="Wang B."/>
            <person name="Wei X."/>
            <person name="Stein J.C."/>
            <person name="Glaubitz J.C."/>
            <person name="Lu F."/>
            <person name="Yu G."/>
            <person name="Liang C."/>
            <person name="Fengler K."/>
            <person name="Li B."/>
            <person name="Rafalski A."/>
            <person name="Schnable P.S."/>
            <person name="Ware D.H."/>
            <person name="Buckler E.S."/>
            <person name="Lai J."/>
        </authorList>
    </citation>
    <scope>NUCLEOTIDE SEQUENCE [LARGE SCALE GENOMIC DNA]</scope>
    <source>
        <tissue evidence="1">Seedling</tissue>
    </source>
</reference>
<sequence length="30" mass="3467">MPRIRCKVLKVVRQEVASHLPIAKATPRRL</sequence>
<dbReference type="Proteomes" id="UP000251960">
    <property type="component" value="Chromosome 8"/>
</dbReference>